<keyword evidence="4" id="KW-0963">Cytoplasm</keyword>
<sequence>MAATVDFRTHVDASCRYSEEFTNIYYDCMDKKRRNLMRLYLDKATLVWNGNAVSGQAALGEFFESLPSSEFSIQTLDCQPVHGLWKEANTIFPYRTGNPGPDHAAGGDGRTGEV</sequence>
<dbReference type="GO" id="GO:0005737">
    <property type="term" value="C:cytoplasm"/>
    <property type="evidence" value="ECO:0007669"/>
    <property type="project" value="UniProtKB-SubCell"/>
</dbReference>
<dbReference type="InterPro" id="IPR032710">
    <property type="entry name" value="NTF2-like_dom_sf"/>
</dbReference>
<keyword evidence="2 4" id="KW-0653">Protein transport</keyword>
<reference evidence="7" key="1">
    <citation type="submission" date="2008-10" db="EMBL/GenBank/DDBJ databases">
        <authorList>
            <consortium name="cGRASP (B.F. Koop &amp; W.S. Davidson)"/>
            <person name="Leong J."/>
            <person name="von Schalburg K."/>
            <person name="Cooper G."/>
            <person name="Moore R."/>
            <person name="Holt R."/>
            <person name="Davidson W.S."/>
            <person name="Koop B.F."/>
        </authorList>
    </citation>
    <scope>NUCLEOTIDE SEQUENCE</scope>
    <source>
        <tissue evidence="7">Thymus</tissue>
        <tissue evidence="8">Thyroid</tissue>
    </source>
</reference>
<dbReference type="SUPFAM" id="SSF54427">
    <property type="entry name" value="NTF2-like"/>
    <property type="match status" value="1"/>
</dbReference>
<dbReference type="GO" id="GO:0051028">
    <property type="term" value="P:mRNA transport"/>
    <property type="evidence" value="ECO:0007669"/>
    <property type="project" value="UniProtKB-UniRule"/>
</dbReference>
<dbReference type="GO" id="GO:0006913">
    <property type="term" value="P:nucleocytoplasmic transport"/>
    <property type="evidence" value="ECO:0007669"/>
    <property type="project" value="UniProtKB-UniRule"/>
</dbReference>
<evidence type="ECO:0000256" key="4">
    <source>
        <dbReference type="RuleBase" id="RU369002"/>
    </source>
</evidence>
<dbReference type="PROSITE" id="PS50177">
    <property type="entry name" value="NTF2_DOMAIN"/>
    <property type="match status" value="1"/>
</dbReference>
<dbReference type="InterPro" id="IPR002075">
    <property type="entry name" value="NTF2_dom"/>
</dbReference>
<keyword evidence="3 4" id="KW-0539">Nucleus</keyword>
<dbReference type="EMBL" id="BT046873">
    <property type="protein sequence ID" value="ACI66674.1"/>
    <property type="molecule type" value="mRNA"/>
</dbReference>
<dbReference type="GO" id="GO:0015031">
    <property type="term" value="P:protein transport"/>
    <property type="evidence" value="ECO:0007669"/>
    <property type="project" value="UniProtKB-KW"/>
</dbReference>
<gene>
    <name evidence="7" type="primary">NXT2</name>
</gene>
<proteinExistence type="evidence at transcript level"/>
<dbReference type="GO" id="GO:0005634">
    <property type="term" value="C:nucleus"/>
    <property type="evidence" value="ECO:0007669"/>
    <property type="project" value="UniProtKB-SubCell"/>
</dbReference>
<comment type="subcellular location">
    <subcellularLocation>
        <location evidence="4">Cytoplasm</location>
    </subcellularLocation>
    <subcellularLocation>
        <location evidence="4">Nucleus</location>
    </subcellularLocation>
</comment>
<feature type="region of interest" description="Disordered" evidence="5">
    <location>
        <begin position="95"/>
        <end position="114"/>
    </location>
</feature>
<dbReference type="FunFam" id="3.10.450.50:FF:000006">
    <property type="entry name" value="NTF2-related export protein 2 isoform 1"/>
    <property type="match status" value="1"/>
</dbReference>
<evidence type="ECO:0000259" key="6">
    <source>
        <dbReference type="PROSITE" id="PS50177"/>
    </source>
</evidence>
<dbReference type="InterPro" id="IPR045875">
    <property type="entry name" value="NTF2"/>
</dbReference>
<evidence type="ECO:0000256" key="1">
    <source>
        <dbReference type="ARBA" id="ARBA00022448"/>
    </source>
</evidence>
<dbReference type="InterPro" id="IPR018222">
    <property type="entry name" value="Nuclear_transport_factor_2_euk"/>
</dbReference>
<reference evidence="7" key="3">
    <citation type="submission" date="2010-08" db="EMBL/GenBank/DDBJ databases">
        <authorList>
            <consortium name="cGRASP (B.F. Koop &amp; W.S. Davidson)"/>
        </authorList>
    </citation>
    <scope>NUCLEOTIDE SEQUENCE</scope>
    <source>
        <tissue evidence="7">Thymus</tissue>
        <tissue evidence="8">Thyroid</tissue>
    </source>
</reference>
<protein>
    <submittedName>
        <fullName evidence="7">NTF2-related export protein 2</fullName>
    </submittedName>
</protein>
<evidence type="ECO:0000313" key="8">
    <source>
        <dbReference type="EMBL" id="ACI69204.1"/>
    </source>
</evidence>
<evidence type="ECO:0000256" key="3">
    <source>
        <dbReference type="ARBA" id="ARBA00023242"/>
    </source>
</evidence>
<evidence type="ECO:0000256" key="2">
    <source>
        <dbReference type="ARBA" id="ARBA00022927"/>
    </source>
</evidence>
<dbReference type="Gene3D" id="3.10.450.50">
    <property type="match status" value="1"/>
</dbReference>
<keyword evidence="1 4" id="KW-0813">Transport</keyword>
<accession>B5X754</accession>
<evidence type="ECO:0000313" key="7">
    <source>
        <dbReference type="EMBL" id="ACI66674.1"/>
    </source>
</evidence>
<dbReference type="EMBL" id="BT049403">
    <property type="protein sequence ID" value="ACI69204.1"/>
    <property type="molecule type" value="mRNA"/>
</dbReference>
<reference evidence="7" key="2">
    <citation type="journal article" date="2010" name="BMC Genomics">
        <title>Salmo salar and Esox lucius full-length cDNA sequences reveal changes in evolutionary pressures on a post-tetraploidization genome.</title>
        <authorList>
            <person name="Leong J.S."/>
            <person name="Jantzen S.G."/>
            <person name="von Schalburg K.R."/>
            <person name="Cooper G.A."/>
            <person name="Messmer A.M."/>
            <person name="Liao N.Y."/>
            <person name="Munro S."/>
            <person name="Moore R."/>
            <person name="Holt R.A."/>
            <person name="Jones S.J."/>
            <person name="Davidson W.S."/>
            <person name="Koop B.F."/>
        </authorList>
    </citation>
    <scope>NUCLEOTIDE SEQUENCE</scope>
    <source>
        <tissue evidence="7">Thymus</tissue>
        <tissue evidence="8">Thyroid</tissue>
    </source>
</reference>
<comment type="function">
    <text evidence="4">Has a role in nuclear-cytoplasmic transport of proteins and mRNAs.</text>
</comment>
<organism evidence="7">
    <name type="scientific">Salmo salar</name>
    <name type="common">Atlantic salmon</name>
    <dbReference type="NCBI Taxonomy" id="8030"/>
    <lineage>
        <taxon>Eukaryota</taxon>
        <taxon>Metazoa</taxon>
        <taxon>Chordata</taxon>
        <taxon>Craniata</taxon>
        <taxon>Vertebrata</taxon>
        <taxon>Euteleostomi</taxon>
        <taxon>Actinopterygii</taxon>
        <taxon>Neopterygii</taxon>
        <taxon>Teleostei</taxon>
        <taxon>Protacanthopterygii</taxon>
        <taxon>Salmoniformes</taxon>
        <taxon>Salmonidae</taxon>
        <taxon>Salmoninae</taxon>
        <taxon>Salmo</taxon>
    </lineage>
</organism>
<dbReference type="AlphaFoldDB" id="B5X754"/>
<name>B5X754_SALSA</name>
<feature type="domain" description="NTF2" evidence="6">
    <location>
        <begin position="17"/>
        <end position="97"/>
    </location>
</feature>
<dbReference type="PANTHER" id="PTHR12612">
    <property type="entry name" value="NUCLEAR TRANSPORT FACTOR 2"/>
    <property type="match status" value="1"/>
</dbReference>
<evidence type="ECO:0000256" key="5">
    <source>
        <dbReference type="SAM" id="MobiDB-lite"/>
    </source>
</evidence>
<dbReference type="Pfam" id="PF02136">
    <property type="entry name" value="NTF2"/>
    <property type="match status" value="1"/>
</dbReference>